<keyword evidence="3" id="KW-1185">Reference proteome</keyword>
<gene>
    <name evidence="2" type="ORF">PXEA_LOCUS10376</name>
</gene>
<organism evidence="2 3">
    <name type="scientific">Protopolystoma xenopodis</name>
    <dbReference type="NCBI Taxonomy" id="117903"/>
    <lineage>
        <taxon>Eukaryota</taxon>
        <taxon>Metazoa</taxon>
        <taxon>Spiralia</taxon>
        <taxon>Lophotrochozoa</taxon>
        <taxon>Platyhelminthes</taxon>
        <taxon>Monogenea</taxon>
        <taxon>Polyopisthocotylea</taxon>
        <taxon>Polystomatidea</taxon>
        <taxon>Polystomatidae</taxon>
        <taxon>Protopolystoma</taxon>
    </lineage>
</organism>
<name>A0A448WPK9_9PLAT</name>
<evidence type="ECO:0000256" key="1">
    <source>
        <dbReference type="SAM" id="MobiDB-lite"/>
    </source>
</evidence>
<dbReference type="Proteomes" id="UP000784294">
    <property type="component" value="Unassembled WGS sequence"/>
</dbReference>
<dbReference type="AlphaFoldDB" id="A0A448WPK9"/>
<comment type="caution">
    <text evidence="2">The sequence shown here is derived from an EMBL/GenBank/DDBJ whole genome shotgun (WGS) entry which is preliminary data.</text>
</comment>
<feature type="region of interest" description="Disordered" evidence="1">
    <location>
        <begin position="1"/>
        <end position="25"/>
    </location>
</feature>
<proteinExistence type="predicted"/>
<evidence type="ECO:0000313" key="3">
    <source>
        <dbReference type="Proteomes" id="UP000784294"/>
    </source>
</evidence>
<evidence type="ECO:0000313" key="2">
    <source>
        <dbReference type="EMBL" id="VEL16936.1"/>
    </source>
</evidence>
<reference evidence="2" key="1">
    <citation type="submission" date="2018-11" db="EMBL/GenBank/DDBJ databases">
        <authorList>
            <consortium name="Pathogen Informatics"/>
        </authorList>
    </citation>
    <scope>NUCLEOTIDE SEQUENCE</scope>
</reference>
<sequence>MWTVPRGCADDAAAGQRESAAKEQKWNVKNLVQKRSAVAGVADCKRRGKWQLDSLQSRPVQSWWREVGTGEYHFQVHCRGGLPTFMPPFKTM</sequence>
<protein>
    <submittedName>
        <fullName evidence="2">Uncharacterized protein</fullName>
    </submittedName>
</protein>
<dbReference type="EMBL" id="CAAALY010030435">
    <property type="protein sequence ID" value="VEL16936.1"/>
    <property type="molecule type" value="Genomic_DNA"/>
</dbReference>
<accession>A0A448WPK9</accession>